<dbReference type="AlphaFoldDB" id="M3TD75"/>
<evidence type="ECO:0000313" key="2">
    <source>
        <dbReference type="EMBL" id="GAC79371.1"/>
    </source>
</evidence>
<comment type="caution">
    <text evidence="2">The sequence shown here is derived from an EMBL/GenBank/DDBJ whole genome shotgun (WGS) entry which is preliminary data.</text>
</comment>
<dbReference type="Proteomes" id="UP000035009">
    <property type="component" value="Unassembled WGS sequence"/>
</dbReference>
<sequence>MKNRLFAIVLAAFAALGLVATGAVATTGQASAATVRDTGSQVFVGFTKAETKQLARTGVAGVIDHPAISPNFSVSVDSESRFKRVYVPGRGYVRYATANGLVREAAAHNGNVWISYNKGRRYPFTLWTRW</sequence>
<dbReference type="STRING" id="410332.SAMN04488550_4265"/>
<feature type="chain" id="PRO_5039022035" evidence="1">
    <location>
        <begin position="26"/>
        <end position="130"/>
    </location>
</feature>
<dbReference type="EMBL" id="BAOP01000008">
    <property type="protein sequence ID" value="GAC79371.1"/>
    <property type="molecule type" value="Genomic_DNA"/>
</dbReference>
<dbReference type="OrthoDB" id="4381707at2"/>
<evidence type="ECO:0000256" key="1">
    <source>
        <dbReference type="SAM" id="SignalP"/>
    </source>
</evidence>
<keyword evidence="3" id="KW-1185">Reference proteome</keyword>
<accession>M3TD75</accession>
<protein>
    <submittedName>
        <fullName evidence="2">Uncharacterized protein</fullName>
    </submittedName>
</protein>
<name>M3TD75_GORML</name>
<evidence type="ECO:0000313" key="3">
    <source>
        <dbReference type="Proteomes" id="UP000035009"/>
    </source>
</evidence>
<proteinExistence type="predicted"/>
<gene>
    <name evidence="2" type="ORF">GM1_008_01330</name>
</gene>
<organism evidence="2 3">
    <name type="scientific">Gordonia malaquae NBRC 108250</name>
    <dbReference type="NCBI Taxonomy" id="1223542"/>
    <lineage>
        <taxon>Bacteria</taxon>
        <taxon>Bacillati</taxon>
        <taxon>Actinomycetota</taxon>
        <taxon>Actinomycetes</taxon>
        <taxon>Mycobacteriales</taxon>
        <taxon>Gordoniaceae</taxon>
        <taxon>Gordonia</taxon>
    </lineage>
</organism>
<feature type="signal peptide" evidence="1">
    <location>
        <begin position="1"/>
        <end position="25"/>
    </location>
</feature>
<reference evidence="2 3" key="1">
    <citation type="submission" date="2013-02" db="EMBL/GenBank/DDBJ databases">
        <title>Whole genome shotgun sequence of Gordonia malaquae NBRC 108250.</title>
        <authorList>
            <person name="Yoshida I."/>
            <person name="Hosoyama A."/>
            <person name="Tsuchikane K."/>
            <person name="Ando Y."/>
            <person name="Baba S."/>
            <person name="Ohji S."/>
            <person name="Hamada M."/>
            <person name="Tamura T."/>
            <person name="Yamazoe A."/>
            <person name="Yamazaki S."/>
            <person name="Fujita N."/>
        </authorList>
    </citation>
    <scope>NUCLEOTIDE SEQUENCE [LARGE SCALE GENOMIC DNA]</scope>
    <source>
        <strain evidence="2 3">NBRC 108250</strain>
    </source>
</reference>
<dbReference type="RefSeq" id="WP_008377749.1">
    <property type="nucleotide sequence ID" value="NZ_BAOP01000008.1"/>
</dbReference>
<keyword evidence="1" id="KW-0732">Signal</keyword>